<evidence type="ECO:0000256" key="2">
    <source>
        <dbReference type="ARBA" id="ARBA00022741"/>
    </source>
</evidence>
<gene>
    <name evidence="6" type="ORF">MBCUR_02550</name>
</gene>
<dbReference type="EC" id="6.3.2.36" evidence="5"/>
<dbReference type="HAMAP" id="MF_02224">
    <property type="entry name" value="PPS"/>
    <property type="match status" value="1"/>
</dbReference>
<comment type="function">
    <text evidence="5">Catalyzes the condensation of (R)-4-phosphopantoate and beta-alanine to 4'-phosphopantothenate in the CoA biosynthesis pathway.</text>
</comment>
<dbReference type="PIRSF" id="PIRSF004853">
    <property type="entry name" value="UCP004853"/>
    <property type="match status" value="1"/>
</dbReference>
<comment type="subunit">
    <text evidence="5">Homodimer.</text>
</comment>
<dbReference type="GO" id="GO:0016881">
    <property type="term" value="F:acid-amino acid ligase activity"/>
    <property type="evidence" value="ECO:0007669"/>
    <property type="project" value="UniProtKB-UniRule"/>
</dbReference>
<dbReference type="STRING" id="49547.MBCUR_02550"/>
<dbReference type="NCBIfam" id="NF041123">
    <property type="entry name" value="phpantohe_syn_Arch"/>
    <property type="match status" value="1"/>
</dbReference>
<comment type="catalytic activity">
    <reaction evidence="5">
        <text>(R)-4-phosphopantoate + beta-alanine + ATP = (R)-4'-phosphopantothenate + AMP + diphosphate + H(+)</text>
        <dbReference type="Rhea" id="RHEA:27930"/>
        <dbReference type="ChEBI" id="CHEBI:10986"/>
        <dbReference type="ChEBI" id="CHEBI:15378"/>
        <dbReference type="ChEBI" id="CHEBI:30616"/>
        <dbReference type="ChEBI" id="CHEBI:33019"/>
        <dbReference type="ChEBI" id="CHEBI:57966"/>
        <dbReference type="ChEBI" id="CHEBI:61294"/>
        <dbReference type="ChEBI" id="CHEBI:456215"/>
        <dbReference type="EC" id="6.3.2.36"/>
    </reaction>
</comment>
<dbReference type="Proteomes" id="UP000077245">
    <property type="component" value="Unassembled WGS sequence"/>
</dbReference>
<comment type="pathway">
    <text evidence="5">Cofactor biosynthesis; coenzyme A biosynthesis.</text>
</comment>
<dbReference type="GO" id="GO:0005524">
    <property type="term" value="F:ATP binding"/>
    <property type="evidence" value="ECO:0007669"/>
    <property type="project" value="UniProtKB-KW"/>
</dbReference>
<evidence type="ECO:0000256" key="3">
    <source>
        <dbReference type="ARBA" id="ARBA00022840"/>
    </source>
</evidence>
<dbReference type="PANTHER" id="PTHR40695">
    <property type="entry name" value="4-PHOSPHOPANTOATE--BETA-ALANINE LIGASE"/>
    <property type="match status" value="1"/>
</dbReference>
<keyword evidence="3 5" id="KW-0067">ATP-binding</keyword>
<keyword evidence="4 5" id="KW-0173">Coenzyme A biosynthesis</keyword>
<dbReference type="RefSeq" id="WP_067089222.1">
    <property type="nucleotide sequence ID" value="NZ_LWMV01000034.1"/>
</dbReference>
<accession>A0A166DFG1</accession>
<dbReference type="Gene3D" id="3.40.50.12640">
    <property type="entry name" value="Phosphopantoate/pantothenate synthetase"/>
    <property type="match status" value="1"/>
</dbReference>
<evidence type="ECO:0000313" key="6">
    <source>
        <dbReference type="EMBL" id="KZX15545.1"/>
    </source>
</evidence>
<sequence>MIPKNHPRYNSLIEREKIKDAMKKSYLAESGMIAHGRGEAFDYLIEEKTSKTAEMAIKASLAMLLLSENPVISINGNSTALAIDQIIELSKKINAKVELNLFYRTDKRVKIIKELFEKKGFNKLLGTDPYNLKYINGLESPRATASKEGIYSADTILVMLEDGDRTEILAQNGKFIIAIDLNPLSRTAQMANITIVDNITRTIPLMIKISDNLKNKTEKELNKIINDFSNEKNLNDSLELIRGKFK</sequence>
<keyword evidence="7" id="KW-1185">Reference proteome</keyword>
<feature type="binding site" evidence="5">
    <location>
        <begin position="198"/>
        <end position="199"/>
    </location>
    <ligand>
        <name>ATP</name>
        <dbReference type="ChEBI" id="CHEBI:30616"/>
    </ligand>
</feature>
<dbReference type="InterPro" id="IPR038138">
    <property type="entry name" value="PPS/PS_sf"/>
</dbReference>
<dbReference type="PATRIC" id="fig|49547.3.peg.269"/>
<dbReference type="Pfam" id="PF02006">
    <property type="entry name" value="PPS_PS"/>
    <property type="match status" value="1"/>
</dbReference>
<keyword evidence="1 5" id="KW-0436">Ligase</keyword>
<feature type="binding site" evidence="5">
    <location>
        <begin position="186"/>
        <end position="187"/>
    </location>
    <ligand>
        <name>ATP</name>
        <dbReference type="ChEBI" id="CHEBI:30616"/>
    </ligand>
</feature>
<dbReference type="InterPro" id="IPR002855">
    <property type="entry name" value="PPS/PS"/>
</dbReference>
<dbReference type="AlphaFoldDB" id="A0A166DFG1"/>
<name>A0A166DFG1_9EURY</name>
<evidence type="ECO:0000256" key="1">
    <source>
        <dbReference type="ARBA" id="ARBA00022598"/>
    </source>
</evidence>
<proteinExistence type="inferred from homology"/>
<evidence type="ECO:0000256" key="5">
    <source>
        <dbReference type="HAMAP-Rule" id="MF_02224"/>
    </source>
</evidence>
<reference evidence="6 7" key="1">
    <citation type="submission" date="2016-04" db="EMBL/GenBank/DDBJ databases">
        <title>Genome sequence of Methanobrevibacter curvatus DSM 11111.</title>
        <authorList>
            <person name="Poehlein A."/>
            <person name="Seedorf H."/>
            <person name="Daniel R."/>
        </authorList>
    </citation>
    <scope>NUCLEOTIDE SEQUENCE [LARGE SCALE GENOMIC DNA]</scope>
    <source>
        <strain evidence="6 7">DSM 11111</strain>
    </source>
</reference>
<feature type="binding site" evidence="5">
    <location>
        <position position="15"/>
    </location>
    <ligand>
        <name>ATP</name>
        <dbReference type="ChEBI" id="CHEBI:30616"/>
    </ligand>
</feature>
<comment type="caution">
    <text evidence="6">The sequence shown here is derived from an EMBL/GenBank/DDBJ whole genome shotgun (WGS) entry which is preliminary data.</text>
</comment>
<evidence type="ECO:0000313" key="7">
    <source>
        <dbReference type="Proteomes" id="UP000077245"/>
    </source>
</evidence>
<dbReference type="NCBIfam" id="NF010324">
    <property type="entry name" value="PRK13761.1"/>
    <property type="match status" value="1"/>
</dbReference>
<organism evidence="6 7">
    <name type="scientific">Methanobrevibacter curvatus</name>
    <dbReference type="NCBI Taxonomy" id="49547"/>
    <lineage>
        <taxon>Archaea</taxon>
        <taxon>Methanobacteriati</taxon>
        <taxon>Methanobacteriota</taxon>
        <taxon>Methanomada group</taxon>
        <taxon>Methanobacteria</taxon>
        <taxon>Methanobacteriales</taxon>
        <taxon>Methanobacteriaceae</taxon>
        <taxon>Methanobrevibacter</taxon>
    </lineage>
</organism>
<dbReference type="PANTHER" id="PTHR40695:SF1">
    <property type="entry name" value="4-PHOSPHOPANTOATE--BETA-ALANINE LIGASE"/>
    <property type="match status" value="1"/>
</dbReference>
<dbReference type="GO" id="GO:0015937">
    <property type="term" value="P:coenzyme A biosynthetic process"/>
    <property type="evidence" value="ECO:0007669"/>
    <property type="project" value="UniProtKB-UniRule"/>
</dbReference>
<dbReference type="EMBL" id="LWMV01000034">
    <property type="protein sequence ID" value="KZX15545.1"/>
    <property type="molecule type" value="Genomic_DNA"/>
</dbReference>
<dbReference type="OrthoDB" id="10078at2157"/>
<protein>
    <recommendedName>
        <fullName evidence="5">4-phosphopantoate--beta-alanine ligase</fullName>
        <ecNumber evidence="5">6.3.2.36</ecNumber>
    </recommendedName>
    <alternativeName>
        <fullName evidence="5">Phosphopantothenate synthetase</fullName>
        <shortName evidence="5">PPS</shortName>
    </alternativeName>
</protein>
<feature type="binding site" evidence="5">
    <location>
        <position position="37"/>
    </location>
    <ligand>
        <name>ATP</name>
        <dbReference type="ChEBI" id="CHEBI:30616"/>
    </ligand>
</feature>
<dbReference type="UniPathway" id="UPA00241"/>
<keyword evidence="2 5" id="KW-0547">Nucleotide-binding</keyword>
<comment type="similarity">
    <text evidence="5">Belongs to the archaeal phosphopantothenate synthetase family.</text>
</comment>
<feature type="binding site" evidence="5">
    <location>
        <begin position="180"/>
        <end position="182"/>
    </location>
    <ligand>
        <name>ATP</name>
        <dbReference type="ChEBI" id="CHEBI:30616"/>
    </ligand>
</feature>
<evidence type="ECO:0000256" key="4">
    <source>
        <dbReference type="ARBA" id="ARBA00022993"/>
    </source>
</evidence>